<protein>
    <submittedName>
        <fullName evidence="1">Uncharacterized protein</fullName>
    </submittedName>
</protein>
<keyword evidence="2" id="KW-1185">Reference proteome</keyword>
<organism evidence="1 2">
    <name type="scientific">Cardiocondyla obscurior</name>
    <dbReference type="NCBI Taxonomy" id="286306"/>
    <lineage>
        <taxon>Eukaryota</taxon>
        <taxon>Metazoa</taxon>
        <taxon>Ecdysozoa</taxon>
        <taxon>Arthropoda</taxon>
        <taxon>Hexapoda</taxon>
        <taxon>Insecta</taxon>
        <taxon>Pterygota</taxon>
        <taxon>Neoptera</taxon>
        <taxon>Endopterygota</taxon>
        <taxon>Hymenoptera</taxon>
        <taxon>Apocrita</taxon>
        <taxon>Aculeata</taxon>
        <taxon>Formicoidea</taxon>
        <taxon>Formicidae</taxon>
        <taxon>Myrmicinae</taxon>
        <taxon>Cardiocondyla</taxon>
    </lineage>
</organism>
<evidence type="ECO:0000313" key="1">
    <source>
        <dbReference type="EMBL" id="KAL0122180.1"/>
    </source>
</evidence>
<reference evidence="1 2" key="1">
    <citation type="submission" date="2023-03" db="EMBL/GenBank/DDBJ databases">
        <title>High recombination rates correlate with genetic variation in Cardiocondyla obscurior ants.</title>
        <authorList>
            <person name="Errbii M."/>
        </authorList>
    </citation>
    <scope>NUCLEOTIDE SEQUENCE [LARGE SCALE GENOMIC DNA]</scope>
    <source>
        <strain evidence="1">Alpha-2009</strain>
        <tissue evidence="1">Whole body</tissue>
    </source>
</reference>
<accession>A0AAW2G3M7</accession>
<gene>
    <name evidence="1" type="ORF">PUN28_007138</name>
</gene>
<comment type="caution">
    <text evidence="1">The sequence shown here is derived from an EMBL/GenBank/DDBJ whole genome shotgun (WGS) entry which is preliminary data.</text>
</comment>
<sequence>MKPYEEGPGVYLHATRSRCLHLCARRKVNKFSLSYWYRNVASPSLFFPIRARFETSKRISSWPSVRTVADVHVHPGASFRAGYAPPLR</sequence>
<evidence type="ECO:0000313" key="2">
    <source>
        <dbReference type="Proteomes" id="UP001430953"/>
    </source>
</evidence>
<name>A0AAW2G3M7_9HYME</name>
<proteinExistence type="predicted"/>
<dbReference type="AlphaFoldDB" id="A0AAW2G3M7"/>
<dbReference type="EMBL" id="JADYXP020000006">
    <property type="protein sequence ID" value="KAL0122180.1"/>
    <property type="molecule type" value="Genomic_DNA"/>
</dbReference>
<dbReference type="Proteomes" id="UP001430953">
    <property type="component" value="Unassembled WGS sequence"/>
</dbReference>